<keyword evidence="3 4" id="KW-0653">Protein transport</keyword>
<dbReference type="GO" id="GO:0006904">
    <property type="term" value="P:vesicle docking involved in exocytosis"/>
    <property type="evidence" value="ECO:0007669"/>
    <property type="project" value="InterPro"/>
</dbReference>
<dbReference type="OrthoDB" id="272977at2759"/>
<dbReference type="Pfam" id="PF20652">
    <property type="entry name" value="Sec8_C"/>
    <property type="match status" value="1"/>
</dbReference>
<dbReference type="AlphaFoldDB" id="A0A0D2PB79"/>
<evidence type="ECO:0000256" key="4">
    <source>
        <dbReference type="RuleBase" id="RU367079"/>
    </source>
</evidence>
<dbReference type="InterPro" id="IPR039682">
    <property type="entry name" value="Sec8/EXOC4"/>
</dbReference>
<dbReference type="GO" id="GO:0006893">
    <property type="term" value="P:Golgi to plasma membrane transport"/>
    <property type="evidence" value="ECO:0007669"/>
    <property type="project" value="TreeGrafter"/>
</dbReference>
<dbReference type="PANTHER" id="PTHR14146:SF0">
    <property type="entry name" value="EXOCYST COMPLEX COMPONENT 4"/>
    <property type="match status" value="1"/>
</dbReference>
<accession>A0A0D2PB79</accession>
<comment type="function">
    <text evidence="4">Component of the exocyst complex involved in the docking of exocytic vesicles with fusion sites on the plasma membrane.</text>
</comment>
<evidence type="ECO:0000256" key="3">
    <source>
        <dbReference type="ARBA" id="ARBA00022927"/>
    </source>
</evidence>
<evidence type="ECO:0000256" key="5">
    <source>
        <dbReference type="SAM" id="MobiDB-lite"/>
    </source>
</evidence>
<evidence type="ECO:0000256" key="2">
    <source>
        <dbReference type="ARBA" id="ARBA00022483"/>
    </source>
</evidence>
<name>A0A0D2PB79_HYPSF</name>
<dbReference type="InterPro" id="IPR048630">
    <property type="entry name" value="Sec8_M"/>
</dbReference>
<feature type="compositionally biased region" description="Pro residues" evidence="5">
    <location>
        <begin position="127"/>
        <end position="138"/>
    </location>
</feature>
<feature type="region of interest" description="Disordered" evidence="5">
    <location>
        <begin position="434"/>
        <end position="454"/>
    </location>
</feature>
<dbReference type="Proteomes" id="UP000054270">
    <property type="component" value="Unassembled WGS sequence"/>
</dbReference>
<feature type="compositionally biased region" description="Acidic residues" evidence="5">
    <location>
        <begin position="435"/>
        <end position="447"/>
    </location>
</feature>
<dbReference type="InterPro" id="IPR007191">
    <property type="entry name" value="Sec8_exocyst_N"/>
</dbReference>
<gene>
    <name evidence="8" type="ORF">HYPSUDRAFT_199542</name>
</gene>
<keyword evidence="2 4" id="KW-0268">Exocytosis</keyword>
<organism evidence="8 9">
    <name type="scientific">Hypholoma sublateritium (strain FD-334 SS-4)</name>
    <dbReference type="NCBI Taxonomy" id="945553"/>
    <lineage>
        <taxon>Eukaryota</taxon>
        <taxon>Fungi</taxon>
        <taxon>Dikarya</taxon>
        <taxon>Basidiomycota</taxon>
        <taxon>Agaricomycotina</taxon>
        <taxon>Agaricomycetes</taxon>
        <taxon>Agaricomycetidae</taxon>
        <taxon>Agaricales</taxon>
        <taxon>Agaricineae</taxon>
        <taxon>Strophariaceae</taxon>
        <taxon>Hypholoma</taxon>
    </lineage>
</organism>
<dbReference type="STRING" id="945553.A0A0D2PB79"/>
<comment type="similarity">
    <text evidence="4">Belongs to the SEC8 family.</text>
</comment>
<dbReference type="GO" id="GO:0015031">
    <property type="term" value="P:protein transport"/>
    <property type="evidence" value="ECO:0007669"/>
    <property type="project" value="UniProtKB-KW"/>
</dbReference>
<dbReference type="GO" id="GO:0000145">
    <property type="term" value="C:exocyst"/>
    <property type="evidence" value="ECO:0007669"/>
    <property type="project" value="UniProtKB-UniRule"/>
</dbReference>
<keyword evidence="1 4" id="KW-0813">Transport</keyword>
<evidence type="ECO:0000259" key="6">
    <source>
        <dbReference type="Pfam" id="PF04048"/>
    </source>
</evidence>
<dbReference type="GO" id="GO:0006612">
    <property type="term" value="P:protein targeting to membrane"/>
    <property type="evidence" value="ECO:0007669"/>
    <property type="project" value="UniProtKB-UniRule"/>
</dbReference>
<dbReference type="EMBL" id="KN817530">
    <property type="protein sequence ID" value="KJA25856.1"/>
    <property type="molecule type" value="Genomic_DNA"/>
</dbReference>
<dbReference type="OMA" id="HMEVRCR"/>
<proteinExistence type="inferred from homology"/>
<feature type="region of interest" description="Disordered" evidence="5">
    <location>
        <begin position="1"/>
        <end position="153"/>
    </location>
</feature>
<dbReference type="PANTHER" id="PTHR14146">
    <property type="entry name" value="EXOCYST COMPLEX COMPONENT 4"/>
    <property type="match status" value="1"/>
</dbReference>
<dbReference type="Pfam" id="PF04048">
    <property type="entry name" value="Sec8_N"/>
    <property type="match status" value="1"/>
</dbReference>
<evidence type="ECO:0000313" key="8">
    <source>
        <dbReference type="EMBL" id="KJA25856.1"/>
    </source>
</evidence>
<feature type="domain" description="Exocyst complex component Sec8 middle helical bundle" evidence="7">
    <location>
        <begin position="499"/>
        <end position="797"/>
    </location>
</feature>
<feature type="domain" description="Exocyst complex component Sec8 N-terminal" evidence="6">
    <location>
        <begin position="213"/>
        <end position="350"/>
    </location>
</feature>
<evidence type="ECO:0000259" key="7">
    <source>
        <dbReference type="Pfam" id="PF20652"/>
    </source>
</evidence>
<feature type="compositionally biased region" description="Polar residues" evidence="5">
    <location>
        <begin position="23"/>
        <end position="36"/>
    </location>
</feature>
<evidence type="ECO:0000256" key="1">
    <source>
        <dbReference type="ARBA" id="ARBA00022448"/>
    </source>
</evidence>
<reference evidence="9" key="1">
    <citation type="submission" date="2014-04" db="EMBL/GenBank/DDBJ databases">
        <title>Evolutionary Origins and Diversification of the Mycorrhizal Mutualists.</title>
        <authorList>
            <consortium name="DOE Joint Genome Institute"/>
            <consortium name="Mycorrhizal Genomics Consortium"/>
            <person name="Kohler A."/>
            <person name="Kuo A."/>
            <person name="Nagy L.G."/>
            <person name="Floudas D."/>
            <person name="Copeland A."/>
            <person name="Barry K.W."/>
            <person name="Cichocki N."/>
            <person name="Veneault-Fourrey C."/>
            <person name="LaButti K."/>
            <person name="Lindquist E.A."/>
            <person name="Lipzen A."/>
            <person name="Lundell T."/>
            <person name="Morin E."/>
            <person name="Murat C."/>
            <person name="Riley R."/>
            <person name="Ohm R."/>
            <person name="Sun H."/>
            <person name="Tunlid A."/>
            <person name="Henrissat B."/>
            <person name="Grigoriev I.V."/>
            <person name="Hibbett D.S."/>
            <person name="Martin F."/>
        </authorList>
    </citation>
    <scope>NUCLEOTIDE SEQUENCE [LARGE SCALE GENOMIC DNA]</scope>
    <source>
        <strain evidence="9">FD-334 SS-4</strain>
    </source>
</reference>
<feature type="compositionally biased region" description="Polar residues" evidence="5">
    <location>
        <begin position="141"/>
        <end position="153"/>
    </location>
</feature>
<evidence type="ECO:0000313" key="9">
    <source>
        <dbReference type="Proteomes" id="UP000054270"/>
    </source>
</evidence>
<dbReference type="GO" id="GO:0090522">
    <property type="term" value="P:vesicle tethering involved in exocytosis"/>
    <property type="evidence" value="ECO:0007669"/>
    <property type="project" value="UniProtKB-UniRule"/>
</dbReference>
<protein>
    <recommendedName>
        <fullName evidence="4">Exocyst complex component Sec8</fullName>
    </recommendedName>
</protein>
<feature type="compositionally biased region" description="Polar residues" evidence="5">
    <location>
        <begin position="87"/>
        <end position="110"/>
    </location>
</feature>
<sequence>MSRAPPFPTRRRSPSTSNTSYSQPLSAPGGSNSTRPLQIPRPGSRPTTPVDYASNSPSYIRPPAVPTGPSRPQRSELRTRPEYTGSERASISSQDHYNRDSISTSRSDVSGSYYRNAPGSASTAVNGPPPRQRPPPLQSPTSDDGSQATPKTLSSVLTAFRSAGTRRRQTDETDEDYQYQRERQLEIEAEKARQQRIRDRAPGARRNTRGGEIDAVLDQVRDGWEFVIDPSFNNVDLALQLLDEPSLGKDMDSFRRTKQMLSKALKGSVDKHYQAFAASLPLHASLLGHLGSTQGEISSARTALLEAKEALGSKRADLVQLWNRGQMLEEMIKLLDQIEHLKTVPDLLETLMSEKRLLQASILLVRSLKIINKPDMLEIGAVSDLRSYLISQETALREILADELQSHLYLKSFWCESRWAAYAPNQKSFPKVEFELDSEPPQSDDDQATSATPQSRLTRFLNNLSLRPNDPPHDMDDNHLATQPLSNGTSAMYLSNNMNPEADSFAYMETLLESLAVLGKLGTALDSVAQRVANEIFNLVESTLDEVEERAEFGRRRSMLSVNGTLGRPEGTYVFNTNVPMSGVPSAIMKTPLLKSSTLRLNALESLAKRVDHEILLDLFWTVYSKLDAVAQGFRVVTEVANRIGSRRDFKDSSGAKPGMLFPLPEMWNHVQAEVSSLIRDYLIDEQQGSAAKRNPIASINEVLRDGKFNRDKVKAVFRFVDTDLKLTNKMLRAHEDGLTRVLKDTMPGLAPSAAGESALTIISSAQDDRLLGADQHHRLLIRPDAFHVTVLFQPTLHYLHRITEILPSGTESAQASGAVLDEFVLTVYLPQLEEKVADLFHDAVTGPEAFQSDPLSRRLSAQPLAKASTQLMALVNSLCAMLGTSPFHRENYARLILGVVIQFYQRCSDRFQTLVGAAPEADPADPAAPVALGAQWAQRHELQACFSEMQEENRDQGALAGLYKQETLAEMEFLAGRGVVRRDLIASLRSVGALAALHRSVAWFCGELGTLKPRAEDATALLSPTGVEPPTGMTPAFANMPVLLPPTPADELQLPLSREMALRFQALLKTYDQLSTLILDTIRSDLRCRTIHYLDAAMQDGTYDLNYEALEPDQHVVDLNTELAQCNEFLSASLPRKERRYLFSGLGHLMEHKLIANARKLRAPSALGMRKMARNIRALQQALTALADADTPAPAEHALARAARYYALFALRPEELLASARARPEFAFEEYEALLGLRCGVDWTRADGPARAVDRNFGAYVIELHGLEMGRGAGV</sequence>
<keyword evidence="9" id="KW-1185">Reference proteome</keyword>